<organism evidence="1 2">
    <name type="scientific">Trifolium medium</name>
    <dbReference type="NCBI Taxonomy" id="97028"/>
    <lineage>
        <taxon>Eukaryota</taxon>
        <taxon>Viridiplantae</taxon>
        <taxon>Streptophyta</taxon>
        <taxon>Embryophyta</taxon>
        <taxon>Tracheophyta</taxon>
        <taxon>Spermatophyta</taxon>
        <taxon>Magnoliopsida</taxon>
        <taxon>eudicotyledons</taxon>
        <taxon>Gunneridae</taxon>
        <taxon>Pentapetalae</taxon>
        <taxon>rosids</taxon>
        <taxon>fabids</taxon>
        <taxon>Fabales</taxon>
        <taxon>Fabaceae</taxon>
        <taxon>Papilionoideae</taxon>
        <taxon>50 kb inversion clade</taxon>
        <taxon>NPAAA clade</taxon>
        <taxon>Hologalegina</taxon>
        <taxon>IRL clade</taxon>
        <taxon>Trifolieae</taxon>
        <taxon>Trifolium</taxon>
    </lineage>
</organism>
<keyword evidence="2" id="KW-1185">Reference proteome</keyword>
<protein>
    <submittedName>
        <fullName evidence="1">Uncharacterized protein</fullName>
    </submittedName>
</protein>
<dbReference type="Proteomes" id="UP000265520">
    <property type="component" value="Unassembled WGS sequence"/>
</dbReference>
<dbReference type="AlphaFoldDB" id="A0A392URI4"/>
<proteinExistence type="predicted"/>
<feature type="non-terminal residue" evidence="1">
    <location>
        <position position="54"/>
    </location>
</feature>
<evidence type="ECO:0000313" key="1">
    <source>
        <dbReference type="EMBL" id="MCI75468.1"/>
    </source>
</evidence>
<name>A0A392URI4_9FABA</name>
<accession>A0A392URI4</accession>
<reference evidence="1 2" key="1">
    <citation type="journal article" date="2018" name="Front. Plant Sci.">
        <title>Red Clover (Trifolium pratense) and Zigzag Clover (T. medium) - A Picture of Genomic Similarities and Differences.</title>
        <authorList>
            <person name="Dluhosova J."/>
            <person name="Istvanek J."/>
            <person name="Nedelnik J."/>
            <person name="Repkova J."/>
        </authorList>
    </citation>
    <scope>NUCLEOTIDE SEQUENCE [LARGE SCALE GENOMIC DNA]</scope>
    <source>
        <strain evidence="2">cv. 10/8</strain>
        <tissue evidence="1">Leaf</tissue>
    </source>
</reference>
<comment type="caution">
    <text evidence="1">The sequence shown here is derived from an EMBL/GenBank/DDBJ whole genome shotgun (WGS) entry which is preliminary data.</text>
</comment>
<sequence>MRWVERVRVVEGVRAYLGWWRCCWGRVVQGADYEKGGDGSGTFFWTDPWVDGTP</sequence>
<evidence type="ECO:0000313" key="2">
    <source>
        <dbReference type="Proteomes" id="UP000265520"/>
    </source>
</evidence>
<dbReference type="EMBL" id="LXQA010883462">
    <property type="protein sequence ID" value="MCI75468.1"/>
    <property type="molecule type" value="Genomic_DNA"/>
</dbReference>